<dbReference type="OrthoDB" id="4251344at2759"/>
<evidence type="ECO:0000313" key="2">
    <source>
        <dbReference type="Proteomes" id="UP000191342"/>
    </source>
</evidence>
<reference evidence="2" key="1">
    <citation type="journal article" date="2017" name="Nat. Microbiol.">
        <title>Global analysis of biosynthetic gene clusters reveals vast potential of secondary metabolite production in Penicillium species.</title>
        <authorList>
            <person name="Nielsen J.C."/>
            <person name="Grijseels S."/>
            <person name="Prigent S."/>
            <person name="Ji B."/>
            <person name="Dainat J."/>
            <person name="Nielsen K.F."/>
            <person name="Frisvad J.C."/>
            <person name="Workman M."/>
            <person name="Nielsen J."/>
        </authorList>
    </citation>
    <scope>NUCLEOTIDE SEQUENCE [LARGE SCALE GENOMIC DNA]</scope>
    <source>
        <strain evidence="2">IBT 14082</strain>
    </source>
</reference>
<proteinExistence type="predicted"/>
<name>A0A1V6TYM2_9EURO</name>
<comment type="caution">
    <text evidence="1">The sequence shown here is derived from an EMBL/GenBank/DDBJ whole genome shotgun (WGS) entry which is preliminary data.</text>
</comment>
<dbReference type="Proteomes" id="UP000191342">
    <property type="component" value="Unassembled WGS sequence"/>
</dbReference>
<dbReference type="EMBL" id="MLQL01000002">
    <property type="protein sequence ID" value="OQE30929.1"/>
    <property type="molecule type" value="Genomic_DNA"/>
</dbReference>
<sequence length="77" mass="8833">MDRTGEASESFGIPLTDQNPTHDCLKRDGALCNRCILKIDECIKLLDESQAFLDATMKLIEVFRHTLQADKVWTHRE</sequence>
<dbReference type="AlphaFoldDB" id="A0A1V6TYM2"/>
<gene>
    <name evidence="1" type="ORF">PENFLA_c002G04253</name>
</gene>
<evidence type="ECO:0000313" key="1">
    <source>
        <dbReference type="EMBL" id="OQE30929.1"/>
    </source>
</evidence>
<protein>
    <submittedName>
        <fullName evidence="1">Uncharacterized protein</fullName>
    </submittedName>
</protein>
<organism evidence="1 2">
    <name type="scientific">Penicillium flavigenum</name>
    <dbReference type="NCBI Taxonomy" id="254877"/>
    <lineage>
        <taxon>Eukaryota</taxon>
        <taxon>Fungi</taxon>
        <taxon>Dikarya</taxon>
        <taxon>Ascomycota</taxon>
        <taxon>Pezizomycotina</taxon>
        <taxon>Eurotiomycetes</taxon>
        <taxon>Eurotiomycetidae</taxon>
        <taxon>Eurotiales</taxon>
        <taxon>Aspergillaceae</taxon>
        <taxon>Penicillium</taxon>
    </lineage>
</organism>
<keyword evidence="2" id="KW-1185">Reference proteome</keyword>
<accession>A0A1V6TYM2</accession>